<dbReference type="Pfam" id="PF13246">
    <property type="entry name" value="Cation_ATPase"/>
    <property type="match status" value="1"/>
</dbReference>
<feature type="region of interest" description="Disordered" evidence="9">
    <location>
        <begin position="1199"/>
        <end position="1235"/>
    </location>
</feature>
<dbReference type="InterPro" id="IPR008250">
    <property type="entry name" value="ATPase_P-typ_transduc_dom_A_sf"/>
</dbReference>
<evidence type="ECO:0000256" key="3">
    <source>
        <dbReference type="ARBA" id="ARBA00022448"/>
    </source>
</evidence>
<feature type="transmembrane region" description="Helical" evidence="10">
    <location>
        <begin position="383"/>
        <end position="407"/>
    </location>
</feature>
<dbReference type="EMBL" id="JANBPU010000477">
    <property type="protein sequence ID" value="KAJ1911191.1"/>
    <property type="molecule type" value="Genomic_DNA"/>
</dbReference>
<keyword evidence="13" id="KW-1185">Reference proteome</keyword>
<dbReference type="Gene3D" id="1.20.1110.10">
    <property type="entry name" value="Calcium-transporting ATPase, transmembrane domain"/>
    <property type="match status" value="1"/>
</dbReference>
<feature type="region of interest" description="Disordered" evidence="9">
    <location>
        <begin position="1152"/>
        <end position="1178"/>
    </location>
</feature>
<keyword evidence="6" id="KW-0460">Magnesium</keyword>
<feature type="compositionally biased region" description="Low complexity" evidence="9">
    <location>
        <begin position="1206"/>
        <end position="1222"/>
    </location>
</feature>
<dbReference type="GO" id="GO:0045332">
    <property type="term" value="P:phospholipid translocation"/>
    <property type="evidence" value="ECO:0007669"/>
    <property type="project" value="TreeGrafter"/>
</dbReference>
<feature type="region of interest" description="Disordered" evidence="9">
    <location>
        <begin position="1098"/>
        <end position="1117"/>
    </location>
</feature>
<evidence type="ECO:0000256" key="2">
    <source>
        <dbReference type="ARBA" id="ARBA00004308"/>
    </source>
</evidence>
<feature type="region of interest" description="Disordered" evidence="9">
    <location>
        <begin position="169"/>
        <end position="230"/>
    </location>
</feature>
<keyword evidence="3" id="KW-0813">Transport</keyword>
<dbReference type="OrthoDB" id="377733at2759"/>
<evidence type="ECO:0000313" key="13">
    <source>
        <dbReference type="Proteomes" id="UP001150538"/>
    </source>
</evidence>
<feature type="compositionally biased region" description="Polar residues" evidence="9">
    <location>
        <begin position="212"/>
        <end position="222"/>
    </location>
</feature>
<dbReference type="GO" id="GO:0016887">
    <property type="term" value="F:ATP hydrolysis activity"/>
    <property type="evidence" value="ECO:0007669"/>
    <property type="project" value="InterPro"/>
</dbReference>
<dbReference type="GO" id="GO:0140326">
    <property type="term" value="F:ATPase-coupled intramembrane lipid transporter activity"/>
    <property type="evidence" value="ECO:0007669"/>
    <property type="project" value="TreeGrafter"/>
</dbReference>
<evidence type="ECO:0000259" key="11">
    <source>
        <dbReference type="Pfam" id="PF16212"/>
    </source>
</evidence>
<dbReference type="Proteomes" id="UP001150538">
    <property type="component" value="Unassembled WGS sequence"/>
</dbReference>
<evidence type="ECO:0000256" key="1">
    <source>
        <dbReference type="ARBA" id="ARBA00004141"/>
    </source>
</evidence>
<feature type="transmembrane region" description="Helical" evidence="10">
    <location>
        <begin position="1388"/>
        <end position="1409"/>
    </location>
</feature>
<dbReference type="SUPFAM" id="SSF81660">
    <property type="entry name" value="Metal cation-transporting ATPase, ATP-binding domain N"/>
    <property type="match status" value="1"/>
</dbReference>
<evidence type="ECO:0000313" key="12">
    <source>
        <dbReference type="EMBL" id="KAJ1911191.1"/>
    </source>
</evidence>
<dbReference type="Gene3D" id="3.40.1110.10">
    <property type="entry name" value="Calcium-transporting ATPase, cytoplasmic domain N"/>
    <property type="match status" value="2"/>
</dbReference>
<gene>
    <name evidence="12" type="ORF">H4219_006015</name>
</gene>
<dbReference type="SUPFAM" id="SSF56784">
    <property type="entry name" value="HAD-like"/>
    <property type="match status" value="1"/>
</dbReference>
<dbReference type="InterPro" id="IPR023298">
    <property type="entry name" value="ATPase_P-typ_TM_dom_sf"/>
</dbReference>
<dbReference type="PANTHER" id="PTHR24092">
    <property type="entry name" value="PROBABLE PHOSPHOLIPID-TRANSPORTING ATPASE"/>
    <property type="match status" value="1"/>
</dbReference>
<evidence type="ECO:0000256" key="4">
    <source>
        <dbReference type="ARBA" id="ARBA00022692"/>
    </source>
</evidence>
<dbReference type="NCBIfam" id="TIGR01494">
    <property type="entry name" value="ATPase_P-type"/>
    <property type="match status" value="1"/>
</dbReference>
<organism evidence="12 13">
    <name type="scientific">Mycoemilia scoparia</name>
    <dbReference type="NCBI Taxonomy" id="417184"/>
    <lineage>
        <taxon>Eukaryota</taxon>
        <taxon>Fungi</taxon>
        <taxon>Fungi incertae sedis</taxon>
        <taxon>Zoopagomycota</taxon>
        <taxon>Kickxellomycotina</taxon>
        <taxon>Kickxellomycetes</taxon>
        <taxon>Kickxellales</taxon>
        <taxon>Kickxellaceae</taxon>
        <taxon>Mycoemilia</taxon>
    </lineage>
</organism>
<evidence type="ECO:0000256" key="5">
    <source>
        <dbReference type="ARBA" id="ARBA00022723"/>
    </source>
</evidence>
<dbReference type="GO" id="GO:0046872">
    <property type="term" value="F:metal ion binding"/>
    <property type="evidence" value="ECO:0007669"/>
    <property type="project" value="UniProtKB-KW"/>
</dbReference>
<comment type="subcellular location">
    <subcellularLocation>
        <location evidence="2">Endomembrane system</location>
    </subcellularLocation>
    <subcellularLocation>
        <location evidence="1">Membrane</location>
        <topology evidence="1">Multi-pass membrane protein</topology>
    </subcellularLocation>
</comment>
<dbReference type="InterPro" id="IPR001757">
    <property type="entry name" value="P_typ_ATPase"/>
</dbReference>
<evidence type="ECO:0000256" key="8">
    <source>
        <dbReference type="ARBA" id="ARBA00023136"/>
    </source>
</evidence>
<keyword evidence="5" id="KW-0479">Metal-binding</keyword>
<dbReference type="Pfam" id="PF16212">
    <property type="entry name" value="PhoLip_ATPase_C"/>
    <property type="match status" value="1"/>
</dbReference>
<feature type="compositionally biased region" description="Basic and acidic residues" evidence="9">
    <location>
        <begin position="192"/>
        <end position="211"/>
    </location>
</feature>
<dbReference type="SUPFAM" id="SSF81665">
    <property type="entry name" value="Calcium ATPase, transmembrane domain M"/>
    <property type="match status" value="1"/>
</dbReference>
<feature type="transmembrane region" description="Helical" evidence="10">
    <location>
        <begin position="341"/>
        <end position="363"/>
    </location>
</feature>
<dbReference type="Gene3D" id="3.40.50.1000">
    <property type="entry name" value="HAD superfamily/HAD-like"/>
    <property type="match status" value="3"/>
</dbReference>
<feature type="domain" description="P-type ATPase C-terminal" evidence="11">
    <location>
        <begin position="1325"/>
        <end position="1431"/>
    </location>
</feature>
<keyword evidence="8 10" id="KW-0472">Membrane</keyword>
<accession>A0A9W7ZRC2</accession>
<dbReference type="GO" id="GO:0005524">
    <property type="term" value="F:ATP binding"/>
    <property type="evidence" value="ECO:0007669"/>
    <property type="project" value="InterPro"/>
</dbReference>
<dbReference type="InterPro" id="IPR018303">
    <property type="entry name" value="ATPase_P-typ_P_site"/>
</dbReference>
<feature type="transmembrane region" description="Helical" evidence="10">
    <location>
        <begin position="1360"/>
        <end position="1382"/>
    </location>
</feature>
<name>A0A9W7ZRC2_9FUNG</name>
<dbReference type="Pfam" id="PF08282">
    <property type="entry name" value="Hydrolase_3"/>
    <property type="match status" value="1"/>
</dbReference>
<dbReference type="InterPro" id="IPR032630">
    <property type="entry name" value="P_typ_ATPase_c"/>
</dbReference>
<feature type="compositionally biased region" description="Basic and acidic residues" evidence="9">
    <location>
        <begin position="176"/>
        <end position="185"/>
    </location>
</feature>
<evidence type="ECO:0000256" key="6">
    <source>
        <dbReference type="ARBA" id="ARBA00022842"/>
    </source>
</evidence>
<keyword evidence="4 10" id="KW-0812">Transmembrane</keyword>
<dbReference type="GO" id="GO:0005886">
    <property type="term" value="C:plasma membrane"/>
    <property type="evidence" value="ECO:0007669"/>
    <property type="project" value="TreeGrafter"/>
</dbReference>
<dbReference type="Gene3D" id="2.70.150.10">
    <property type="entry name" value="Calcium-transporting ATPase, cytoplasmic transduction domain A"/>
    <property type="match status" value="1"/>
</dbReference>
<evidence type="ECO:0000256" key="10">
    <source>
        <dbReference type="SAM" id="Phobius"/>
    </source>
</evidence>
<proteinExistence type="predicted"/>
<dbReference type="InterPro" id="IPR036412">
    <property type="entry name" value="HAD-like_sf"/>
</dbReference>
<evidence type="ECO:0000256" key="9">
    <source>
        <dbReference type="SAM" id="MobiDB-lite"/>
    </source>
</evidence>
<reference evidence="12" key="1">
    <citation type="submission" date="2022-07" db="EMBL/GenBank/DDBJ databases">
        <title>Phylogenomic reconstructions and comparative analyses of Kickxellomycotina fungi.</title>
        <authorList>
            <person name="Reynolds N.K."/>
            <person name="Stajich J.E."/>
            <person name="Barry K."/>
            <person name="Grigoriev I.V."/>
            <person name="Crous P."/>
            <person name="Smith M.E."/>
        </authorList>
    </citation>
    <scope>NUCLEOTIDE SEQUENCE</scope>
    <source>
        <strain evidence="12">NBRC 100468</strain>
    </source>
</reference>
<comment type="caution">
    <text evidence="12">The sequence shown here is derived from an EMBL/GenBank/DDBJ whole genome shotgun (WGS) entry which is preliminary data.</text>
</comment>
<sequence>MLSRKYVDSLLSVTFSTRSVQNNNSGALLSWGMLSKVNDNKDNGGRVKPRLKVVQWKDVRVGDVVYLRSDDPVPADLLLLSTSRNNGECFVETKNLDGETNLNIKRAPLSQNSNNKSTDLSGGVWIKKPEDILDLVGKAVVDPPSSNMFSINGSISVFPKPAATVLQPKKQLNVKTESDDLHSSEIEEYDEDFSRQRRDTLFNSPNDEHNSDNCSEPNSQPENKGGACHSRTCSNATIVESVDNGTPVHPPFRQNRLLSLGNTITNGYYPGKPKTNLQSQSSPITIPFSSSNILLRGMTLKNTQYVYGLVLYTGNQTKIVLNSGNPTYKRSRLELLLNKQIIFNAVFLFIVCLVCSIIGGLMFTRTDRNIPGHPFVASTQSPFVYSFLLFWLMLINYQYIIPISLYVSVEIVKAAQAFFIYQDVNMYYEPTKQRCIPRNWNISDDMGQVSFVFSDKTGTLTRNIMDFRMCSVYGKVYGQCQLPGYELDVVKSWKAKNEVDCNNPEQNWQSDQQHGVEQHSFASPLLSLGFMNSNDDLASGDVDKKHRNSISSMISDQLRLSFDVCGYGSPQNNHAPNVVAAATANNNDHSPGFSSIVSEHLRATERVQLIQIQEQIELQNQDSPPNRTSNQKVDPIIVRETMIRDYVTAINSVFTPKYIDISNSINNNNNNNSNSRQYNFVDPEIWYDLGGKEGQSSDYEQSKRINLFLTQMAVCHTVLADSPTNSDSTTKADDVVIEIDSNHQAQPKQSQQRLDDSLLGNSKQIFWKTVKSIYTKLVVTHKEPEKISLEGIIEEFPIESSANTSSTNTGEFLAPEYNSESPDESALVDGARNLGYTFLGRSGNTLTVDILGQRYGFELLEAIPFDSTRKRMSTIVRRPAPWNDIILFTKGADNVMLPLLKPLQSPPSLFEGENKARSEFYDEAVAREKTIQQVDEFASAGLRTLILAYKQISESEFKVWSKRYNQAKSITAGSTNKDGYYGSGNDVNRLKAIDQVVADIERDLWIVGATAIEDKLQEKVPESIAAMRKAGINIWVLTGDKMETAINIGYASNLLTKDMELWTLKSTGGDGDGDGVIREFDEIYEKIIKRSGISGSNDSLNTTKTADTTVSPTSSTLPFNIDNVGSLSDIKKDESQLWPELVNEDEIVIINDTKESSTPVSNNLTPNNDNGSEHHSDDEYNVQKDIEGIINGLSISDEFKQKTGNPTTSTTPPTSSSSSSSSQYQNISPPNKPKNSLILDGKALQILSTNPTSTKKLQHLAASHFDSVICCHCSPLQKALMVNIIKTGIPSAITLAIGDGANDVSMIQAAHIGIAISGEEGLQAANASDYTIGRFHYLQNLLFVHGFNNYLRISEMILSFFYKNVIWAIAPLWFQIFCRFSAEVFYEYTFIQIYNNILTSVPIVMMAVWDKPFNYKTGMKYIGIYRSGNRN</sequence>
<dbReference type="SUPFAM" id="SSF81653">
    <property type="entry name" value="Calcium ATPase, transduction domain A"/>
    <property type="match status" value="1"/>
</dbReference>
<dbReference type="PANTHER" id="PTHR24092:SF180">
    <property type="entry name" value="PHOSPHOLIPID-TRANSPORTING ATPASE DNF1-RELATED"/>
    <property type="match status" value="1"/>
</dbReference>
<dbReference type="InterPro" id="IPR023214">
    <property type="entry name" value="HAD_sf"/>
</dbReference>
<protein>
    <recommendedName>
        <fullName evidence="11">P-type ATPase C-terminal domain-containing protein</fullName>
    </recommendedName>
</protein>
<keyword evidence="7 10" id="KW-1133">Transmembrane helix</keyword>
<dbReference type="PROSITE" id="PS00154">
    <property type="entry name" value="ATPASE_E1_E2"/>
    <property type="match status" value="1"/>
</dbReference>
<feature type="non-terminal residue" evidence="12">
    <location>
        <position position="1431"/>
    </location>
</feature>
<feature type="compositionally biased region" description="Polar residues" evidence="9">
    <location>
        <begin position="1156"/>
        <end position="1170"/>
    </location>
</feature>
<dbReference type="InterPro" id="IPR023299">
    <property type="entry name" value="ATPase_P-typ_cyto_dom_N"/>
</dbReference>
<evidence type="ECO:0000256" key="7">
    <source>
        <dbReference type="ARBA" id="ARBA00022989"/>
    </source>
</evidence>